<feature type="domain" description="DUF4064" evidence="2">
    <location>
        <begin position="9"/>
        <end position="81"/>
    </location>
</feature>
<dbReference type="InterPro" id="IPR025273">
    <property type="entry name" value="DUF4064"/>
</dbReference>
<dbReference type="OrthoDB" id="82290at2157"/>
<feature type="transmembrane region" description="Helical" evidence="1">
    <location>
        <begin position="40"/>
        <end position="61"/>
    </location>
</feature>
<comment type="caution">
    <text evidence="3">The sequence shown here is derived from an EMBL/GenBank/DDBJ whole genome shotgun (WGS) entry which is preliminary data.</text>
</comment>
<protein>
    <recommendedName>
        <fullName evidence="2">DUF4064 domain-containing protein</fullName>
    </recommendedName>
</protein>
<organism evidence="3 4">
    <name type="scientific">Methanothermobacter tenebrarum</name>
    <dbReference type="NCBI Taxonomy" id="680118"/>
    <lineage>
        <taxon>Archaea</taxon>
        <taxon>Methanobacteriati</taxon>
        <taxon>Methanobacteriota</taxon>
        <taxon>Methanomada group</taxon>
        <taxon>Methanobacteria</taxon>
        <taxon>Methanobacteriales</taxon>
        <taxon>Methanobacteriaceae</taxon>
        <taxon>Methanothermobacter</taxon>
    </lineage>
</organism>
<accession>A0A328PFN2</accession>
<keyword evidence="1" id="KW-0812">Transmembrane</keyword>
<sequence length="105" mass="11129">MVEEVQNSRILELVLGIIGSIFGLLGGLFAIFFSVFRSEALYLGISAIMASILGIIGAVYVRENPRNGGILLIVSAVWLLISISAVAIPGTIFLGISGILAIIRR</sequence>
<feature type="transmembrane region" description="Helical" evidence="1">
    <location>
        <begin position="13"/>
        <end position="33"/>
    </location>
</feature>
<evidence type="ECO:0000256" key="1">
    <source>
        <dbReference type="SAM" id="Phobius"/>
    </source>
</evidence>
<proteinExistence type="predicted"/>
<keyword evidence="1" id="KW-1133">Transmembrane helix</keyword>
<evidence type="ECO:0000259" key="2">
    <source>
        <dbReference type="Pfam" id="PF13273"/>
    </source>
</evidence>
<reference evidence="3 4" key="1">
    <citation type="submission" date="2018-06" db="EMBL/GenBank/DDBJ databases">
        <title>Draft genome sequence of hyperthermophilic methanogen Methanothermobacter tenebrarum sp. MCM-B 1447.</title>
        <authorList>
            <person name="Pore S.D."/>
            <person name="Dagar S."/>
            <person name="Dhakephalkar P.K."/>
        </authorList>
    </citation>
    <scope>NUCLEOTIDE SEQUENCE [LARGE SCALE GENOMIC DNA]</scope>
    <source>
        <strain evidence="3 4">MCM B 1447</strain>
    </source>
</reference>
<evidence type="ECO:0000313" key="4">
    <source>
        <dbReference type="Proteomes" id="UP000249782"/>
    </source>
</evidence>
<dbReference type="AlphaFoldDB" id="A0A328PFN2"/>
<dbReference type="Pfam" id="PF13273">
    <property type="entry name" value="DUF4064"/>
    <property type="match status" value="1"/>
</dbReference>
<gene>
    <name evidence="3" type="ORF">DPC56_07195</name>
</gene>
<name>A0A328PFN2_9EURY</name>
<evidence type="ECO:0000313" key="3">
    <source>
        <dbReference type="EMBL" id="RAO78635.1"/>
    </source>
</evidence>
<dbReference type="RefSeq" id="WP_112094399.1">
    <property type="nucleotide sequence ID" value="NZ_QLOE01000010.1"/>
</dbReference>
<keyword evidence="4" id="KW-1185">Reference proteome</keyword>
<keyword evidence="1" id="KW-0472">Membrane</keyword>
<feature type="transmembrane region" description="Helical" evidence="1">
    <location>
        <begin position="73"/>
        <end position="103"/>
    </location>
</feature>
<dbReference type="EMBL" id="QLOE01000010">
    <property type="protein sequence ID" value="RAO78635.1"/>
    <property type="molecule type" value="Genomic_DNA"/>
</dbReference>
<dbReference type="Proteomes" id="UP000249782">
    <property type="component" value="Unassembled WGS sequence"/>
</dbReference>